<dbReference type="EMBL" id="HQ824642">
    <property type="protein sequence ID" value="ADV36489.1"/>
    <property type="molecule type" value="Genomic_DNA"/>
</dbReference>
<name>E7EKY4_9VIRU</name>
<reference evidence="1" key="2">
    <citation type="journal article" date="2011" name="Virol. J.">
        <title>Comparative genomic analysis of bacteriophages specific to the channel catfish pathogen Edwardsiella ictaluri.</title>
        <authorList>
            <person name="Carrias A."/>
            <person name="Welch T.J."/>
            <person name="Waldbieser G.C."/>
            <person name="Mead D.A."/>
            <person name="Terhune J.S."/>
            <person name="Liles M.R."/>
        </authorList>
    </citation>
    <scope>NUCLEOTIDE SEQUENCE</scope>
</reference>
<proteinExistence type="predicted"/>
<protein>
    <submittedName>
        <fullName evidence="1">Uncharacterized protein eiDWFOrf41</fullName>
    </submittedName>
</protein>
<accession>E7EKY4</accession>
<sequence length="73" mass="7987">MALYSHYGAFSYGLMAESIISVLGAPGGRYGRNRGVGGAYRDRHLPAARMFPPRRCGYRVLPQRAGWPLSGTD</sequence>
<evidence type="ECO:0000313" key="1">
    <source>
        <dbReference type="EMBL" id="ADV36489.1"/>
    </source>
</evidence>
<organism evidence="1">
    <name type="scientific">Edwardsiella phage eiDWF</name>
    <dbReference type="NCBI Taxonomy" id="945084"/>
    <lineage>
        <taxon>Viruses</taxon>
    </lineage>
</organism>
<reference evidence="1" key="1">
    <citation type="submission" date="2010-12" db="EMBL/GenBank/DDBJ databases">
        <authorList>
            <person name="Carrias A.A."/>
            <person name="Welch T.J."/>
            <person name="Waldbieser G.C."/>
            <person name="Mead D.A."/>
            <person name="Terhune J.S."/>
            <person name="Liles M.R."/>
        </authorList>
    </citation>
    <scope>NUCLEOTIDE SEQUENCE</scope>
</reference>
<gene>
    <name evidence="1" type="primary">eiDWFOrf41</name>
</gene>